<evidence type="ECO:0000256" key="2">
    <source>
        <dbReference type="ARBA" id="ARBA00022452"/>
    </source>
</evidence>
<comment type="caution">
    <text evidence="8">The sequence shown here is derived from an EMBL/GenBank/DDBJ whole genome shotgun (WGS) entry which is preliminary data.</text>
</comment>
<evidence type="ECO:0000256" key="1">
    <source>
        <dbReference type="ARBA" id="ARBA00004571"/>
    </source>
</evidence>
<dbReference type="PANTHER" id="PTHR35892">
    <property type="entry name" value="OUTER MEMBRANE PROTEIN PAGN-RELATED"/>
    <property type="match status" value="1"/>
</dbReference>
<evidence type="ECO:0000259" key="7">
    <source>
        <dbReference type="Pfam" id="PF13505"/>
    </source>
</evidence>
<evidence type="ECO:0000256" key="3">
    <source>
        <dbReference type="ARBA" id="ARBA00022692"/>
    </source>
</evidence>
<dbReference type="InterPro" id="IPR027385">
    <property type="entry name" value="Beta-barrel_OMP"/>
</dbReference>
<dbReference type="InterPro" id="IPR051723">
    <property type="entry name" value="Bact_OM_Invasion-Related"/>
</dbReference>
<sequence>MNKITVAVLACLAVGSIGVANASDLHHTVSVGFAQTNAKFAGLSDQMPGVNLKYHWEDTDTGIGVIGSFAYTQDKKSNDDASAKLTYYSVTAGPSYRFNDFVNVYALLGFAYGKAEYNDDYVSAWESKTAFAYGAGVQVNPIENVAIDASYVYTQFSNEYGGGNIDAGTWMLGVGYRF</sequence>
<feature type="domain" description="Outer membrane protein beta-barrel" evidence="7">
    <location>
        <begin position="7"/>
        <end position="178"/>
    </location>
</feature>
<keyword evidence="3" id="KW-0812">Transmembrane</keyword>
<comment type="subcellular location">
    <subcellularLocation>
        <location evidence="1">Cell outer membrane</location>
        <topology evidence="1">Multi-pass membrane protein</topology>
    </subcellularLocation>
</comment>
<feature type="chain" id="PRO_5028053829" evidence="6">
    <location>
        <begin position="23"/>
        <end position="178"/>
    </location>
</feature>
<organism evidence="8">
    <name type="scientific">Salmonella enterica</name>
    <name type="common">Salmonella choleraesuis</name>
    <dbReference type="NCBI Taxonomy" id="28901"/>
    <lineage>
        <taxon>Bacteria</taxon>
        <taxon>Pseudomonadati</taxon>
        <taxon>Pseudomonadota</taxon>
        <taxon>Gammaproteobacteria</taxon>
        <taxon>Enterobacterales</taxon>
        <taxon>Enterobacteriaceae</taxon>
        <taxon>Salmonella</taxon>
    </lineage>
</organism>
<dbReference type="PANTHER" id="PTHR35892:SF2">
    <property type="entry name" value="OUTER MEMBRANE PROTEIN PAGN"/>
    <property type="match status" value="1"/>
</dbReference>
<dbReference type="EMBL" id="DAAXRP010000019">
    <property type="protein sequence ID" value="HAG2284103.1"/>
    <property type="molecule type" value="Genomic_DNA"/>
</dbReference>
<keyword evidence="4 6" id="KW-0732">Signal</keyword>
<evidence type="ECO:0000256" key="5">
    <source>
        <dbReference type="ARBA" id="ARBA00023136"/>
    </source>
</evidence>
<dbReference type="GO" id="GO:0009279">
    <property type="term" value="C:cell outer membrane"/>
    <property type="evidence" value="ECO:0007669"/>
    <property type="project" value="UniProtKB-SubCell"/>
</dbReference>
<gene>
    <name evidence="8" type="ORF">G8W61_004463</name>
</gene>
<protein>
    <submittedName>
        <fullName evidence="8">Outer membrane beta-barrel protein</fullName>
    </submittedName>
</protein>
<evidence type="ECO:0000313" key="8">
    <source>
        <dbReference type="EMBL" id="HAG2284103.1"/>
    </source>
</evidence>
<reference evidence="8" key="1">
    <citation type="journal article" date="2018" name="Genome Biol.">
        <title>SKESA: strategic k-mer extension for scrupulous assemblies.</title>
        <authorList>
            <person name="Souvorov A."/>
            <person name="Agarwala R."/>
            <person name="Lipman D.J."/>
        </authorList>
    </citation>
    <scope>NUCLEOTIDE SEQUENCE</scope>
    <source>
        <strain evidence="8">MA.CK_94/00001630</strain>
    </source>
</reference>
<dbReference type="AlphaFoldDB" id="A0A759YIV7"/>
<name>A0A759YIV7_SALER</name>
<dbReference type="PRINTS" id="PR00316">
    <property type="entry name" value="ENTEROVIROMP"/>
</dbReference>
<keyword evidence="5" id="KW-0472">Membrane</keyword>
<dbReference type="InterPro" id="IPR011250">
    <property type="entry name" value="OMP/PagP_B-barrel"/>
</dbReference>
<evidence type="ECO:0000256" key="4">
    <source>
        <dbReference type="ARBA" id="ARBA00022729"/>
    </source>
</evidence>
<proteinExistence type="predicted"/>
<evidence type="ECO:0000256" key="6">
    <source>
        <dbReference type="SAM" id="SignalP"/>
    </source>
</evidence>
<dbReference type="InterPro" id="IPR000758">
    <property type="entry name" value="Enterovir_OMP"/>
</dbReference>
<accession>A0A759YIV7</accession>
<dbReference type="PROSITE" id="PS00695">
    <property type="entry name" value="ENT_VIR_OMP_2"/>
    <property type="match status" value="1"/>
</dbReference>
<dbReference type="GO" id="GO:0044384">
    <property type="term" value="C:host outer membrane"/>
    <property type="evidence" value="ECO:0007669"/>
    <property type="project" value="InterPro"/>
</dbReference>
<keyword evidence="2" id="KW-1134">Transmembrane beta strand</keyword>
<dbReference type="Pfam" id="PF13505">
    <property type="entry name" value="OMP_b-brl"/>
    <property type="match status" value="1"/>
</dbReference>
<dbReference type="Gene3D" id="2.40.160.20">
    <property type="match status" value="1"/>
</dbReference>
<feature type="signal peptide" evidence="6">
    <location>
        <begin position="1"/>
        <end position="22"/>
    </location>
</feature>
<reference evidence="8" key="2">
    <citation type="submission" date="2020-02" db="EMBL/GenBank/DDBJ databases">
        <authorList>
            <consortium name="NCBI Pathogen Detection Project"/>
        </authorList>
    </citation>
    <scope>NUCLEOTIDE SEQUENCE</scope>
    <source>
        <strain evidence="8">MA.CK_94/00001630</strain>
    </source>
</reference>
<dbReference type="SUPFAM" id="SSF56925">
    <property type="entry name" value="OMPA-like"/>
    <property type="match status" value="1"/>
</dbReference>